<evidence type="ECO:0000313" key="9">
    <source>
        <dbReference type="Proteomes" id="UP000176951"/>
    </source>
</evidence>
<evidence type="ECO:0000256" key="1">
    <source>
        <dbReference type="ARBA" id="ARBA00010254"/>
    </source>
</evidence>
<dbReference type="InterPro" id="IPR012340">
    <property type="entry name" value="NA-bd_OB-fold"/>
</dbReference>
<keyword evidence="5 6" id="KW-0687">Ribonucleoprotein</keyword>
<dbReference type="GO" id="GO:0022627">
    <property type="term" value="C:cytosolic small ribosomal subunit"/>
    <property type="evidence" value="ECO:0007669"/>
    <property type="project" value="UniProtKB-UniRule"/>
</dbReference>
<keyword evidence="2 6" id="KW-0699">rRNA-binding</keyword>
<dbReference type="NCBIfam" id="NF004123">
    <property type="entry name" value="PRK05610.1"/>
    <property type="match status" value="1"/>
</dbReference>
<dbReference type="InterPro" id="IPR019979">
    <property type="entry name" value="Ribosomal_uS17_CS"/>
</dbReference>
<dbReference type="Proteomes" id="UP000176951">
    <property type="component" value="Unassembled WGS sequence"/>
</dbReference>
<dbReference type="Pfam" id="PF00366">
    <property type="entry name" value="Ribosomal_S17"/>
    <property type="match status" value="1"/>
</dbReference>
<comment type="subunit">
    <text evidence="6">Part of the 30S ribosomal subunit.</text>
</comment>
<dbReference type="EMBL" id="MHSW01000014">
    <property type="protein sequence ID" value="OHA52049.1"/>
    <property type="molecule type" value="Genomic_DNA"/>
</dbReference>
<gene>
    <name evidence="6" type="primary">rpsQ</name>
    <name evidence="8" type="ORF">A3A97_00680</name>
</gene>
<comment type="caution">
    <text evidence="8">The sequence shown here is derived from an EMBL/GenBank/DDBJ whole genome shotgun (WGS) entry which is preliminary data.</text>
</comment>
<dbReference type="GO" id="GO:0003735">
    <property type="term" value="F:structural constituent of ribosome"/>
    <property type="evidence" value="ECO:0007669"/>
    <property type="project" value="UniProtKB-UniRule"/>
</dbReference>
<dbReference type="GO" id="GO:0019843">
    <property type="term" value="F:rRNA binding"/>
    <property type="evidence" value="ECO:0007669"/>
    <property type="project" value="UniProtKB-UniRule"/>
</dbReference>
<sequence length="95" mass="11071">MDQKQSQKRKLSGTVVSDKMDKTVVVELVKRKLHPRVKRYINVSKKFLVDNPDNAAKVGDKVIIEETRPLSRLKRWRVIEIKSKAKSINQEQETN</sequence>
<keyword evidence="4 6" id="KW-0689">Ribosomal protein</keyword>
<dbReference type="PRINTS" id="PR00973">
    <property type="entry name" value="RIBOSOMALS17"/>
</dbReference>
<evidence type="ECO:0000256" key="7">
    <source>
        <dbReference type="RuleBase" id="RU003872"/>
    </source>
</evidence>
<dbReference type="Gene3D" id="2.40.50.140">
    <property type="entry name" value="Nucleic acid-binding proteins"/>
    <property type="match status" value="1"/>
</dbReference>
<protein>
    <recommendedName>
        <fullName evidence="6">Small ribosomal subunit protein uS17</fullName>
    </recommendedName>
</protein>
<evidence type="ECO:0000256" key="2">
    <source>
        <dbReference type="ARBA" id="ARBA00022730"/>
    </source>
</evidence>
<comment type="similarity">
    <text evidence="1 6 7">Belongs to the universal ribosomal protein uS17 family.</text>
</comment>
<evidence type="ECO:0000256" key="3">
    <source>
        <dbReference type="ARBA" id="ARBA00022884"/>
    </source>
</evidence>
<proteinExistence type="inferred from homology"/>
<comment type="function">
    <text evidence="6">One of the primary rRNA binding proteins, it binds specifically to the 5'-end of 16S ribosomal RNA.</text>
</comment>
<dbReference type="SUPFAM" id="SSF50249">
    <property type="entry name" value="Nucleic acid-binding proteins"/>
    <property type="match status" value="1"/>
</dbReference>
<reference evidence="8 9" key="1">
    <citation type="journal article" date="2016" name="Nat. Commun.">
        <title>Thousands of microbial genomes shed light on interconnected biogeochemical processes in an aquifer system.</title>
        <authorList>
            <person name="Anantharaman K."/>
            <person name="Brown C.T."/>
            <person name="Hug L.A."/>
            <person name="Sharon I."/>
            <person name="Castelle C.J."/>
            <person name="Probst A.J."/>
            <person name="Thomas B.C."/>
            <person name="Singh A."/>
            <person name="Wilkins M.J."/>
            <person name="Karaoz U."/>
            <person name="Brodie E.L."/>
            <person name="Williams K.H."/>
            <person name="Hubbard S.S."/>
            <person name="Banfield J.F."/>
        </authorList>
    </citation>
    <scope>NUCLEOTIDE SEQUENCE [LARGE SCALE GENOMIC DNA]</scope>
</reference>
<name>A0A1G2PWB2_9BACT</name>
<dbReference type="PROSITE" id="PS00056">
    <property type="entry name" value="RIBOSOMAL_S17"/>
    <property type="match status" value="1"/>
</dbReference>
<accession>A0A1G2PWB2</accession>
<evidence type="ECO:0000256" key="6">
    <source>
        <dbReference type="HAMAP-Rule" id="MF_01345"/>
    </source>
</evidence>
<dbReference type="InterPro" id="IPR000266">
    <property type="entry name" value="Ribosomal_uS17"/>
</dbReference>
<dbReference type="PANTHER" id="PTHR10744:SF1">
    <property type="entry name" value="SMALL RIBOSOMAL SUBUNIT PROTEIN US17M"/>
    <property type="match status" value="1"/>
</dbReference>
<dbReference type="NCBIfam" id="TIGR03635">
    <property type="entry name" value="uS17_bact"/>
    <property type="match status" value="1"/>
</dbReference>
<dbReference type="InterPro" id="IPR019984">
    <property type="entry name" value="Ribosomal_uS17_bact/chlr"/>
</dbReference>
<evidence type="ECO:0000256" key="5">
    <source>
        <dbReference type="ARBA" id="ARBA00023274"/>
    </source>
</evidence>
<evidence type="ECO:0000256" key="4">
    <source>
        <dbReference type="ARBA" id="ARBA00022980"/>
    </source>
</evidence>
<dbReference type="GO" id="GO:0006412">
    <property type="term" value="P:translation"/>
    <property type="evidence" value="ECO:0007669"/>
    <property type="project" value="UniProtKB-UniRule"/>
</dbReference>
<dbReference type="PANTHER" id="PTHR10744">
    <property type="entry name" value="40S RIBOSOMAL PROTEIN S11 FAMILY MEMBER"/>
    <property type="match status" value="1"/>
</dbReference>
<organism evidence="8 9">
    <name type="scientific">Candidatus Terrybacteria bacterium RIFCSPLOWO2_01_FULL_40_23</name>
    <dbReference type="NCBI Taxonomy" id="1802366"/>
    <lineage>
        <taxon>Bacteria</taxon>
        <taxon>Candidatus Terryibacteriota</taxon>
    </lineage>
</organism>
<dbReference type="CDD" id="cd00364">
    <property type="entry name" value="Ribosomal_uS17"/>
    <property type="match status" value="1"/>
</dbReference>
<evidence type="ECO:0000313" key="8">
    <source>
        <dbReference type="EMBL" id="OHA52049.1"/>
    </source>
</evidence>
<keyword evidence="3 6" id="KW-0694">RNA-binding</keyword>
<dbReference type="AlphaFoldDB" id="A0A1G2PWB2"/>
<dbReference type="HAMAP" id="MF_01345_B">
    <property type="entry name" value="Ribosomal_uS17_B"/>
    <property type="match status" value="1"/>
</dbReference>